<evidence type="ECO:0000313" key="3">
    <source>
        <dbReference type="EMBL" id="RCW64889.1"/>
    </source>
</evidence>
<dbReference type="EMBL" id="QPJJ01000012">
    <property type="protein sequence ID" value="RCW64889.1"/>
    <property type="molecule type" value="Genomic_DNA"/>
</dbReference>
<dbReference type="SUPFAM" id="SSF56300">
    <property type="entry name" value="Metallo-dependent phosphatases"/>
    <property type="match status" value="1"/>
</dbReference>
<dbReference type="InterPro" id="IPR029052">
    <property type="entry name" value="Metallo-depent_PP-like"/>
</dbReference>
<evidence type="ECO:0000259" key="2">
    <source>
        <dbReference type="Pfam" id="PF12850"/>
    </source>
</evidence>
<evidence type="ECO:0000256" key="1">
    <source>
        <dbReference type="ARBA" id="ARBA00008950"/>
    </source>
</evidence>
<gene>
    <name evidence="3" type="ORF">DFR57_11267</name>
</gene>
<dbReference type="RefSeq" id="WP_114353775.1">
    <property type="nucleotide sequence ID" value="NZ_QPJJ01000012.1"/>
</dbReference>
<dbReference type="Proteomes" id="UP000252585">
    <property type="component" value="Unassembled WGS sequence"/>
</dbReference>
<proteinExistence type="inferred from homology"/>
<dbReference type="GO" id="GO:0016020">
    <property type="term" value="C:membrane"/>
    <property type="evidence" value="ECO:0007669"/>
    <property type="project" value="GOC"/>
</dbReference>
<sequence length="256" mass="29475">MIYAVVFFILCGILIGFMYVNAHVDHLVYMNVGVNKYLPKEQVNIFFISDVHNRLIKEKTIAKIQEKLDVIVIGGDLIERNVSMQKLIKNLQLLKKLNAPMIFVYGNNDKEILEPSFTKILDEEGVITLCNTQHTLSDKIVIAGYDYIRNHHTFIPFSFVGSKDELSILVAHDPKMFSRLSNEQLLRFDFGLAGHTHGGQIRIGPFGFYTRGGWFNINRFKYFVTEGYGYTLLPLRLFTRSECHVLRIKSTLHVDL</sequence>
<organism evidence="3 4">
    <name type="scientific">Saliterribacillus persicus</name>
    <dbReference type="NCBI Taxonomy" id="930114"/>
    <lineage>
        <taxon>Bacteria</taxon>
        <taxon>Bacillati</taxon>
        <taxon>Bacillota</taxon>
        <taxon>Bacilli</taxon>
        <taxon>Bacillales</taxon>
        <taxon>Bacillaceae</taxon>
        <taxon>Saliterribacillus</taxon>
    </lineage>
</organism>
<comment type="similarity">
    <text evidence="1">Belongs to the metallophosphoesterase superfamily. YfcE family.</text>
</comment>
<dbReference type="PANTHER" id="PTHR31302">
    <property type="entry name" value="TRANSMEMBRANE PROTEIN WITH METALLOPHOSPHOESTERASE DOMAIN-RELATED"/>
    <property type="match status" value="1"/>
</dbReference>
<comment type="caution">
    <text evidence="3">The sequence shown here is derived from an EMBL/GenBank/DDBJ whole genome shotgun (WGS) entry which is preliminary data.</text>
</comment>
<accession>A0A368XAZ5</accession>
<dbReference type="Gene3D" id="3.60.21.10">
    <property type="match status" value="1"/>
</dbReference>
<keyword evidence="3" id="KW-0378">Hydrolase</keyword>
<dbReference type="Pfam" id="PF12850">
    <property type="entry name" value="Metallophos_2"/>
    <property type="match status" value="1"/>
</dbReference>
<name>A0A368XAZ5_9BACI</name>
<evidence type="ECO:0000313" key="4">
    <source>
        <dbReference type="Proteomes" id="UP000252585"/>
    </source>
</evidence>
<dbReference type="PANTHER" id="PTHR31302:SF32">
    <property type="entry name" value="PHOSPHOESTERASE"/>
    <property type="match status" value="1"/>
</dbReference>
<reference evidence="3 4" key="1">
    <citation type="submission" date="2018-07" db="EMBL/GenBank/DDBJ databases">
        <title>Genomic Encyclopedia of Type Strains, Phase IV (KMG-IV): sequencing the most valuable type-strain genomes for metagenomic binning, comparative biology and taxonomic classification.</title>
        <authorList>
            <person name="Goeker M."/>
        </authorList>
    </citation>
    <scope>NUCLEOTIDE SEQUENCE [LARGE SCALE GENOMIC DNA]</scope>
    <source>
        <strain evidence="3 4">DSM 27696</strain>
    </source>
</reference>
<protein>
    <submittedName>
        <fullName evidence="3">Putative MPP superfamily phosphohydrolase</fullName>
    </submittedName>
</protein>
<dbReference type="GO" id="GO:0009245">
    <property type="term" value="P:lipid A biosynthetic process"/>
    <property type="evidence" value="ECO:0007669"/>
    <property type="project" value="TreeGrafter"/>
</dbReference>
<dbReference type="InterPro" id="IPR051158">
    <property type="entry name" value="Metallophosphoesterase_sf"/>
</dbReference>
<dbReference type="OrthoDB" id="9780884at2"/>
<feature type="domain" description="Calcineurin-like phosphoesterase" evidence="2">
    <location>
        <begin position="44"/>
        <end position="198"/>
    </location>
</feature>
<keyword evidence="4" id="KW-1185">Reference proteome</keyword>
<dbReference type="InterPro" id="IPR024654">
    <property type="entry name" value="Calcineurin-like_PHP_lpxH"/>
</dbReference>
<dbReference type="AlphaFoldDB" id="A0A368XAZ5"/>
<dbReference type="GO" id="GO:0008758">
    <property type="term" value="F:UDP-2,3-diacylglucosamine hydrolase activity"/>
    <property type="evidence" value="ECO:0007669"/>
    <property type="project" value="TreeGrafter"/>
</dbReference>